<dbReference type="PANTHER" id="PTHR13859:SF11">
    <property type="entry name" value="GRUNGE, ISOFORM J"/>
    <property type="match status" value="1"/>
</dbReference>
<keyword evidence="2" id="KW-0805">Transcription regulation</keyword>
<keyword evidence="4" id="KW-0539">Nucleus</keyword>
<dbReference type="GO" id="GO:0003714">
    <property type="term" value="F:transcription corepressor activity"/>
    <property type="evidence" value="ECO:0007669"/>
    <property type="project" value="TreeGrafter"/>
</dbReference>
<dbReference type="Pfam" id="PF25826">
    <property type="entry name" value="DUF7952"/>
    <property type="match status" value="1"/>
</dbReference>
<feature type="region of interest" description="Disordered" evidence="5">
    <location>
        <begin position="561"/>
        <end position="583"/>
    </location>
</feature>
<evidence type="ECO:0000256" key="3">
    <source>
        <dbReference type="ARBA" id="ARBA00023163"/>
    </source>
</evidence>
<evidence type="ECO:0000256" key="5">
    <source>
        <dbReference type="SAM" id="MobiDB-lite"/>
    </source>
</evidence>
<feature type="domain" description="SANT" evidence="6">
    <location>
        <begin position="152"/>
        <end position="198"/>
    </location>
</feature>
<protein>
    <recommendedName>
        <fullName evidence="6">SANT domain-containing protein</fullName>
    </recommendedName>
</protein>
<dbReference type="EMBL" id="CACSLK010015970">
    <property type="protein sequence ID" value="CAA0817485.1"/>
    <property type="molecule type" value="Genomic_DNA"/>
</dbReference>
<feature type="region of interest" description="Disordered" evidence="5">
    <location>
        <begin position="616"/>
        <end position="664"/>
    </location>
</feature>
<keyword evidence="3" id="KW-0804">Transcription</keyword>
<evidence type="ECO:0000313" key="7">
    <source>
        <dbReference type="EMBL" id="CAA0817485.1"/>
    </source>
</evidence>
<dbReference type="PROSITE" id="PS51293">
    <property type="entry name" value="SANT"/>
    <property type="match status" value="1"/>
</dbReference>
<proteinExistence type="predicted"/>
<accession>A0A9N7MXU2</accession>
<organism evidence="7 8">
    <name type="scientific">Striga hermonthica</name>
    <name type="common">Purple witchweed</name>
    <name type="synonym">Buchnera hermonthica</name>
    <dbReference type="NCBI Taxonomy" id="68872"/>
    <lineage>
        <taxon>Eukaryota</taxon>
        <taxon>Viridiplantae</taxon>
        <taxon>Streptophyta</taxon>
        <taxon>Embryophyta</taxon>
        <taxon>Tracheophyta</taxon>
        <taxon>Spermatophyta</taxon>
        <taxon>Magnoliopsida</taxon>
        <taxon>eudicotyledons</taxon>
        <taxon>Gunneridae</taxon>
        <taxon>Pentapetalae</taxon>
        <taxon>asterids</taxon>
        <taxon>lamiids</taxon>
        <taxon>Lamiales</taxon>
        <taxon>Orobanchaceae</taxon>
        <taxon>Buchnereae</taxon>
        <taxon>Striga</taxon>
    </lineage>
</organism>
<evidence type="ECO:0000259" key="6">
    <source>
        <dbReference type="PROSITE" id="PS51293"/>
    </source>
</evidence>
<evidence type="ECO:0000256" key="4">
    <source>
        <dbReference type="ARBA" id="ARBA00023242"/>
    </source>
</evidence>
<evidence type="ECO:0000256" key="1">
    <source>
        <dbReference type="ARBA" id="ARBA00004123"/>
    </source>
</evidence>
<comment type="caution">
    <text evidence="7">The sequence shown here is derived from an EMBL/GenBank/DDBJ whole genome shotgun (WGS) entry which is preliminary data.</text>
</comment>
<feature type="compositionally biased region" description="Low complexity" evidence="5">
    <location>
        <begin position="563"/>
        <end position="579"/>
    </location>
</feature>
<dbReference type="FunFam" id="1.10.10.60:FF:000374">
    <property type="entry name" value="Arginine-glutamic acid dipeptide repeat protein"/>
    <property type="match status" value="1"/>
</dbReference>
<feature type="region of interest" description="Disordered" evidence="5">
    <location>
        <begin position="487"/>
        <end position="537"/>
    </location>
</feature>
<dbReference type="Proteomes" id="UP001153555">
    <property type="component" value="Unassembled WGS sequence"/>
</dbReference>
<evidence type="ECO:0000313" key="8">
    <source>
        <dbReference type="Proteomes" id="UP001153555"/>
    </source>
</evidence>
<dbReference type="PANTHER" id="PTHR13859">
    <property type="entry name" value="ATROPHIN-RELATED"/>
    <property type="match status" value="1"/>
</dbReference>
<reference evidence="7" key="1">
    <citation type="submission" date="2019-12" db="EMBL/GenBank/DDBJ databases">
        <authorList>
            <person name="Scholes J."/>
        </authorList>
    </citation>
    <scope>NUCLEOTIDE SEQUENCE</scope>
</reference>
<gene>
    <name evidence="7" type="ORF">SHERM_17062</name>
</gene>
<comment type="subcellular location">
    <subcellularLocation>
        <location evidence="1">Nucleus</location>
    </subcellularLocation>
</comment>
<dbReference type="OrthoDB" id="1634742at2759"/>
<dbReference type="InterPro" id="IPR017884">
    <property type="entry name" value="SANT_dom"/>
</dbReference>
<dbReference type="InterPro" id="IPR056067">
    <property type="entry name" value="DUF7650"/>
</dbReference>
<dbReference type="Gene3D" id="1.10.10.60">
    <property type="entry name" value="Homeodomain-like"/>
    <property type="match status" value="1"/>
</dbReference>
<dbReference type="GO" id="GO:0005634">
    <property type="term" value="C:nucleus"/>
    <property type="evidence" value="ECO:0007669"/>
    <property type="project" value="UniProtKB-SubCell"/>
</dbReference>
<evidence type="ECO:0000256" key="2">
    <source>
        <dbReference type="ARBA" id="ARBA00023015"/>
    </source>
</evidence>
<sequence>MASIHFGENGDCSKSLLPDRDDFGEAEIPSDIHKAAVAFGEPEISPRTGDEYQAIVPSLVQSHSTKCTKSENEPISYQKKFIGLPIIVMWISTFKSHESGPQGRSKSGPNIHNKVIKADSPEELNDLPTAEKIRKCGGQGYLLVPGLAEACWNALEKESFLLGLYIFEKNFVNVRRFVETKEMGDVLSFYYGKFYGSHEYQRWSDCRKAKGKKGIYGERIFSGMRQQELLNRILPGIPEESRNAVLEMSKTFEEEKISLEEYVFYLKITVGAKILVDAIGIGKGKLDLTEVPLEPSRPSFPAGRAFSSLTTNEVIKILTGDYRLSKAKSNDIFWEAVWPRLLGRGWQTVVPRRQTGFTRPYLVYLGPGIKKFSRRKLVKGEHYFDSPLDILALVSKQPDLIVLDSERAGPSISNKNEDVKIEAPAEKTSEKKSEKHCYLQPRTPKRENGIMKFMVIDTSLLDGNIRELRPFPPEILDSFVERDVNEDEVGRSNDMDTAEAKPDKKGKKVSRVENRSKKMPRSQKAKQAGSGHEGPIVKRCRTLATSCGRVERKISSLSVGKTVDVGGSSSPAASSSVDAGKARPKFDLNLPQEAQETENAELEVTQYRARDVPSYASVPTENTYPDGPENGILPDPANVGQEIQNGGPSVRQDGAPPNGPGKGAVLVHANEVQVEQPLNSNPLRLSKRTRALTKRVIEAVEGGYLMGDPRKRRARASGLKENHQAVGPVHPARQFMVDEGEN</sequence>
<dbReference type="InterPro" id="IPR057712">
    <property type="entry name" value="DUF7952"/>
</dbReference>
<name>A0A9N7MXU2_STRHE</name>
<feature type="compositionally biased region" description="Basic and acidic residues" evidence="5">
    <location>
        <begin position="487"/>
        <end position="503"/>
    </location>
</feature>
<keyword evidence="8" id="KW-1185">Reference proteome</keyword>
<dbReference type="AlphaFoldDB" id="A0A9N7MXU2"/>
<dbReference type="Pfam" id="PF24662">
    <property type="entry name" value="DUF7650"/>
    <property type="match status" value="1"/>
</dbReference>